<dbReference type="AlphaFoldDB" id="A0A3B1AWV7"/>
<proteinExistence type="predicted"/>
<gene>
    <name evidence="1" type="ORF">MNBD_GAMMA21-2190</name>
</gene>
<sequence>MNPAIIFTKTSRGQDVIKKRARGLGHSLRLALILVDGHSSVNQLKLKAMTMNNLEKSLEVLALNGLIQANSDSWQIIKDNPAVIRRASSNPEISKIKARLIDAAILILGDEAHRVINLIRETSDSPQALSETVNRCKKIILLTLDEDRAKELNDLCHSILRKVDSVKQ</sequence>
<dbReference type="EMBL" id="UOFR01000060">
    <property type="protein sequence ID" value="VAW98474.1"/>
    <property type="molecule type" value="Genomic_DNA"/>
</dbReference>
<protein>
    <submittedName>
        <fullName evidence="1">Uncharacterized protein</fullName>
    </submittedName>
</protein>
<accession>A0A3B1AWV7</accession>
<name>A0A3B1AWV7_9ZZZZ</name>
<organism evidence="1">
    <name type="scientific">hydrothermal vent metagenome</name>
    <dbReference type="NCBI Taxonomy" id="652676"/>
    <lineage>
        <taxon>unclassified sequences</taxon>
        <taxon>metagenomes</taxon>
        <taxon>ecological metagenomes</taxon>
    </lineage>
</organism>
<reference evidence="1" key="1">
    <citation type="submission" date="2018-06" db="EMBL/GenBank/DDBJ databases">
        <authorList>
            <person name="Zhirakovskaya E."/>
        </authorList>
    </citation>
    <scope>NUCLEOTIDE SEQUENCE</scope>
</reference>
<evidence type="ECO:0000313" key="1">
    <source>
        <dbReference type="EMBL" id="VAW98474.1"/>
    </source>
</evidence>